<dbReference type="InterPro" id="IPR000462">
    <property type="entry name" value="CDP-OH_P_trans"/>
</dbReference>
<dbReference type="InterPro" id="IPR048254">
    <property type="entry name" value="CDP_ALCOHOL_P_TRANSF_CS"/>
</dbReference>
<keyword evidence="3" id="KW-0472">Membrane</keyword>
<feature type="transmembrane region" description="Helical" evidence="3">
    <location>
        <begin position="109"/>
        <end position="132"/>
    </location>
</feature>
<evidence type="ECO:0000256" key="1">
    <source>
        <dbReference type="ARBA" id="ARBA00022679"/>
    </source>
</evidence>
<gene>
    <name evidence="4" type="ORF">ACFFJ2_07985</name>
</gene>
<keyword evidence="5" id="KW-1185">Reference proteome</keyword>
<dbReference type="RefSeq" id="WP_261519838.1">
    <property type="nucleotide sequence ID" value="NZ_JAODNW010000007.1"/>
</dbReference>
<evidence type="ECO:0000256" key="2">
    <source>
        <dbReference type="RuleBase" id="RU003750"/>
    </source>
</evidence>
<evidence type="ECO:0000256" key="3">
    <source>
        <dbReference type="SAM" id="Phobius"/>
    </source>
</evidence>
<keyword evidence="3" id="KW-0812">Transmembrane</keyword>
<accession>A0ABV6D6T1</accession>
<dbReference type="Pfam" id="PF01066">
    <property type="entry name" value="CDP-OH_P_transf"/>
    <property type="match status" value="1"/>
</dbReference>
<feature type="transmembrane region" description="Helical" evidence="3">
    <location>
        <begin position="173"/>
        <end position="195"/>
    </location>
</feature>
<feature type="transmembrane region" description="Helical" evidence="3">
    <location>
        <begin position="33"/>
        <end position="59"/>
    </location>
</feature>
<name>A0ABV6D6T1_9HYPH</name>
<dbReference type="PROSITE" id="PS00379">
    <property type="entry name" value="CDP_ALCOHOL_P_TRANSF"/>
    <property type="match status" value="1"/>
</dbReference>
<reference evidence="4 5" key="1">
    <citation type="submission" date="2024-09" db="EMBL/GenBank/DDBJ databases">
        <authorList>
            <person name="Sun Q."/>
            <person name="Mori K."/>
        </authorList>
    </citation>
    <scope>NUCLEOTIDE SEQUENCE [LARGE SCALE GENOMIC DNA]</scope>
    <source>
        <strain evidence="4 5">CCM 8543</strain>
    </source>
</reference>
<keyword evidence="3" id="KW-1133">Transmembrane helix</keyword>
<dbReference type="EC" id="2.7.8.-" evidence="4"/>
<protein>
    <submittedName>
        <fullName evidence="4">CDP-alcohol phosphatidyltransferase family protein</fullName>
        <ecNumber evidence="4">2.7.8.-</ecNumber>
    </submittedName>
</protein>
<dbReference type="GO" id="GO:0016740">
    <property type="term" value="F:transferase activity"/>
    <property type="evidence" value="ECO:0007669"/>
    <property type="project" value="UniProtKB-KW"/>
</dbReference>
<keyword evidence="1 2" id="KW-0808">Transferase</keyword>
<dbReference type="Proteomes" id="UP001589755">
    <property type="component" value="Unassembled WGS sequence"/>
</dbReference>
<evidence type="ECO:0000313" key="5">
    <source>
        <dbReference type="Proteomes" id="UP001589755"/>
    </source>
</evidence>
<evidence type="ECO:0000313" key="4">
    <source>
        <dbReference type="EMBL" id="MFC0208335.1"/>
    </source>
</evidence>
<sequence>MIDGWGKRRLEPSLDRLAAGLQAAGISANAMTVFGLATGLAAALAIAAGHFWSALALILASRLSDGLDGALARRAGSTDFGGYIDIVFDFAFYGAVPLGFVLHDPAANGAAGAVLLFAFYVNGASFLAYAALAEKRGMRTTERGEKSFFFTTGLAEAGETLIAFALACLFPLWFALIAYVFAAVTLYTAVARMMLARRAFR</sequence>
<dbReference type="InterPro" id="IPR043130">
    <property type="entry name" value="CDP-OH_PTrfase_TM_dom"/>
</dbReference>
<dbReference type="Gene3D" id="1.20.120.1760">
    <property type="match status" value="1"/>
</dbReference>
<dbReference type="EMBL" id="JBHLXD010000010">
    <property type="protein sequence ID" value="MFC0208335.1"/>
    <property type="molecule type" value="Genomic_DNA"/>
</dbReference>
<organism evidence="4 5">
    <name type="scientific">Chelativorans intermedius</name>
    <dbReference type="NCBI Taxonomy" id="515947"/>
    <lineage>
        <taxon>Bacteria</taxon>
        <taxon>Pseudomonadati</taxon>
        <taxon>Pseudomonadota</taxon>
        <taxon>Alphaproteobacteria</taxon>
        <taxon>Hyphomicrobiales</taxon>
        <taxon>Phyllobacteriaceae</taxon>
        <taxon>Chelativorans</taxon>
    </lineage>
</organism>
<feature type="transmembrane region" description="Helical" evidence="3">
    <location>
        <begin position="80"/>
        <end position="103"/>
    </location>
</feature>
<proteinExistence type="inferred from homology"/>
<comment type="similarity">
    <text evidence="2">Belongs to the CDP-alcohol phosphatidyltransferase class-I family.</text>
</comment>
<comment type="caution">
    <text evidence="4">The sequence shown here is derived from an EMBL/GenBank/DDBJ whole genome shotgun (WGS) entry which is preliminary data.</text>
</comment>